<proteinExistence type="predicted"/>
<feature type="domain" description="Peptidase M24 C-terminal" evidence="2">
    <location>
        <begin position="617"/>
        <end position="680"/>
    </location>
</feature>
<dbReference type="InterPro" id="IPR036005">
    <property type="entry name" value="Creatinase/aminopeptidase-like"/>
</dbReference>
<dbReference type="SUPFAM" id="SSF55920">
    <property type="entry name" value="Creatinase/aminopeptidase"/>
    <property type="match status" value="1"/>
</dbReference>
<dbReference type="Pfam" id="PF00557">
    <property type="entry name" value="Peptidase_M24"/>
    <property type="match status" value="1"/>
</dbReference>
<sequence length="729" mass="81941">MYNLSSVPVPLLCLSCLTTIQSQEVPRTSCASSSNSSSSSAFQDRLADFRERFMIPYKVYIVTSFNEFLMLDTPLCENRLWFISGYPMPAKAVITERSQAIWVLDEHSLIADDVLDCNWRIFVENGDKSLADFLIDEGQGQENWYIASDPRIVSASDWIDWREALTSRDRVDKPMHISVLPDNLIDRLKTSTGEGPVACETFPLFLHDVRYAGEPWTKKVSDLRQTLQDIGVHGMVITSPSELAWLLNLRGNDFQFSPLFRGFGLLNETSISLFIDKSQEIPQQILRTLREINSTHIYDIKRFYEILNYIPQDSKILVSTRYGTDQGSSFAVYERLLSEDRGRYASEYKRVLLRPSPIQQMKAVLNAVESKKMMFCNRIESAICSEFIAELASYVASLDPRRTQTTPELFFKSKLETLHKNEPTFNSSSTPSIFVLDGDTDSEYMALQSTGNTTTALNSWYQLRTGGQYTEGGTTLASRILFTGLRPHKELRLLYTTILRAHIAVSSSVFQEGTSTTVMDALARSIITSAGLHCPHVTGFQTSSFLKLFEGPLVLSQPSKSSFLSSGPLQEGMFLVVEPGGFWTERGIGGRLGNIYRVRKSASSSTSASVLSKSTRLLEFEPVTLVPFERALIDPDQLSIEELNWLNTYHNLVSNEIGSILHQKRKTDAYNFLLNATSPIMTFGRRCGNSGGGSKPSLATEMPILPRYLVVVFSVLPLLVSHYHWQLLS</sequence>
<dbReference type="EMBL" id="OB660126">
    <property type="protein sequence ID" value="CAD7222949.1"/>
    <property type="molecule type" value="Genomic_DNA"/>
</dbReference>
<dbReference type="PANTHER" id="PTHR43763">
    <property type="entry name" value="XAA-PRO AMINOPEPTIDASE 1"/>
    <property type="match status" value="1"/>
</dbReference>
<dbReference type="InterPro" id="IPR000994">
    <property type="entry name" value="Pept_M24"/>
</dbReference>
<dbReference type="InterPro" id="IPR029149">
    <property type="entry name" value="Creatin/AminoP/Spt16_N"/>
</dbReference>
<dbReference type="InterPro" id="IPR032416">
    <property type="entry name" value="Peptidase_M24_C"/>
</dbReference>
<dbReference type="OrthoDB" id="9995434at2759"/>
<evidence type="ECO:0000259" key="1">
    <source>
        <dbReference type="Pfam" id="PF00557"/>
    </source>
</evidence>
<dbReference type="Pfam" id="PF16189">
    <property type="entry name" value="Creatinase_N_2"/>
    <property type="match status" value="1"/>
</dbReference>
<dbReference type="InterPro" id="IPR050422">
    <property type="entry name" value="X-Pro_aminopeptidase_P"/>
</dbReference>
<dbReference type="PANTHER" id="PTHR43763:SF6">
    <property type="entry name" value="XAA-PRO AMINOPEPTIDASE 1"/>
    <property type="match status" value="1"/>
</dbReference>
<dbReference type="Gene3D" id="3.40.350.10">
    <property type="entry name" value="Creatinase/prolidase N-terminal domain"/>
    <property type="match status" value="2"/>
</dbReference>
<reference evidence="3" key="1">
    <citation type="submission" date="2020-11" db="EMBL/GenBank/DDBJ databases">
        <authorList>
            <person name="Tran Van P."/>
        </authorList>
    </citation>
    <scope>NUCLEOTIDE SEQUENCE</scope>
</reference>
<organism evidence="3">
    <name type="scientific">Cyprideis torosa</name>
    <dbReference type="NCBI Taxonomy" id="163714"/>
    <lineage>
        <taxon>Eukaryota</taxon>
        <taxon>Metazoa</taxon>
        <taxon>Ecdysozoa</taxon>
        <taxon>Arthropoda</taxon>
        <taxon>Crustacea</taxon>
        <taxon>Oligostraca</taxon>
        <taxon>Ostracoda</taxon>
        <taxon>Podocopa</taxon>
        <taxon>Podocopida</taxon>
        <taxon>Cytherocopina</taxon>
        <taxon>Cytheroidea</taxon>
        <taxon>Cytherideidae</taxon>
        <taxon>Cyprideis</taxon>
    </lineage>
</organism>
<accession>A0A7R8W1F1</accession>
<dbReference type="Gene3D" id="3.90.230.10">
    <property type="entry name" value="Creatinase/methionine aminopeptidase superfamily"/>
    <property type="match status" value="1"/>
</dbReference>
<evidence type="ECO:0000313" key="3">
    <source>
        <dbReference type="EMBL" id="CAD7222949.1"/>
    </source>
</evidence>
<name>A0A7R8W1F1_9CRUS</name>
<gene>
    <name evidence="3" type="ORF">CTOB1V02_LOCUS945</name>
</gene>
<dbReference type="Pfam" id="PF16188">
    <property type="entry name" value="Peptidase_M24_C"/>
    <property type="match status" value="1"/>
</dbReference>
<dbReference type="AlphaFoldDB" id="A0A7R8W1F1"/>
<evidence type="ECO:0000259" key="2">
    <source>
        <dbReference type="Pfam" id="PF16188"/>
    </source>
</evidence>
<protein>
    <submittedName>
        <fullName evidence="3">Uncharacterized protein</fullName>
    </submittedName>
</protein>
<feature type="domain" description="Peptidase M24" evidence="1">
    <location>
        <begin position="452"/>
        <end position="598"/>
    </location>
</feature>